<feature type="transmembrane region" description="Helical" evidence="1">
    <location>
        <begin position="234"/>
        <end position="259"/>
    </location>
</feature>
<feature type="transmembrane region" description="Helical" evidence="1">
    <location>
        <begin position="148"/>
        <end position="169"/>
    </location>
</feature>
<reference evidence="2 4" key="2">
    <citation type="submission" date="2018-11" db="EMBL/GenBank/DDBJ databases">
        <authorList>
            <consortium name="Pathogen Informatics"/>
        </authorList>
    </citation>
    <scope>NUCLEOTIDE SEQUENCE [LARGE SCALE GENOMIC DNA]</scope>
</reference>
<organism evidence="3 5">
    <name type="scientific">Dracunculus medinensis</name>
    <name type="common">Guinea worm</name>
    <dbReference type="NCBI Taxonomy" id="318479"/>
    <lineage>
        <taxon>Eukaryota</taxon>
        <taxon>Metazoa</taxon>
        <taxon>Ecdysozoa</taxon>
        <taxon>Nematoda</taxon>
        <taxon>Chromadorea</taxon>
        <taxon>Rhabditida</taxon>
        <taxon>Spirurina</taxon>
        <taxon>Dracunculoidea</taxon>
        <taxon>Dracunculidae</taxon>
        <taxon>Dracunculus</taxon>
    </lineage>
</organism>
<accession>A0A0N4U5G0</accession>
<evidence type="ECO:0000313" key="5">
    <source>
        <dbReference type="WBParaSite" id="DME_0000208201-mRNA-1"/>
    </source>
</evidence>
<reference evidence="5" key="1">
    <citation type="submission" date="2017-02" db="UniProtKB">
        <authorList>
            <consortium name="WormBaseParasite"/>
        </authorList>
    </citation>
    <scope>IDENTIFICATION</scope>
</reference>
<evidence type="ECO:0000313" key="3">
    <source>
        <dbReference type="Proteomes" id="UP000038040"/>
    </source>
</evidence>
<gene>
    <name evidence="2" type="ORF">DME_LOCUS6442</name>
</gene>
<feature type="transmembrane region" description="Helical" evidence="1">
    <location>
        <begin position="176"/>
        <end position="204"/>
    </location>
</feature>
<protein>
    <submittedName>
        <fullName evidence="2 5">Uncharacterized protein</fullName>
    </submittedName>
</protein>
<keyword evidence="1" id="KW-0812">Transmembrane</keyword>
<dbReference type="AlphaFoldDB" id="A0A0N4U5G0"/>
<feature type="transmembrane region" description="Helical" evidence="1">
    <location>
        <begin position="119"/>
        <end position="142"/>
    </location>
</feature>
<proteinExistence type="predicted"/>
<evidence type="ECO:0000256" key="1">
    <source>
        <dbReference type="SAM" id="Phobius"/>
    </source>
</evidence>
<dbReference type="Proteomes" id="UP000274756">
    <property type="component" value="Unassembled WGS sequence"/>
</dbReference>
<keyword evidence="1" id="KW-1133">Transmembrane helix</keyword>
<evidence type="ECO:0000313" key="4">
    <source>
        <dbReference type="Proteomes" id="UP000274756"/>
    </source>
</evidence>
<sequence length="324" mass="36804">MAAPIPYRTVKNHQSIGSFPPATYYRDTYGFQPEHSQAHPQIKRTTGSITTIGSDTDTATTKSTVRTTINIQNLMLESSTSKGTANTPSFHKGKKLKKLKFEVEQMITNQLLLFNARTLLALSLIAFASAIQLLIFATICIFYDGCPYYLAILSSIIFMYNALFIIYFIRYRSTKIFLVLCTIQTTICFICSLGLFVWTAYLIYGEDRNIRKQGWYFYEENLLKINRLISNTRIAMYSLHMILTPIQGLCCAGILKILFENLYSLEKNKISKGYFFTEPTIGHQTVLVPIELKRVENLDESDVENASIGVQTSGNQSSKETNWT</sequence>
<dbReference type="EMBL" id="UYYG01001155">
    <property type="protein sequence ID" value="VDN56469.1"/>
    <property type="molecule type" value="Genomic_DNA"/>
</dbReference>
<evidence type="ECO:0000313" key="2">
    <source>
        <dbReference type="EMBL" id="VDN56469.1"/>
    </source>
</evidence>
<keyword evidence="4" id="KW-1185">Reference proteome</keyword>
<dbReference type="OrthoDB" id="5917100at2759"/>
<name>A0A0N4U5G0_DRAME</name>
<keyword evidence="1" id="KW-0472">Membrane</keyword>
<dbReference type="WBParaSite" id="DME_0000208201-mRNA-1">
    <property type="protein sequence ID" value="DME_0000208201-mRNA-1"/>
    <property type="gene ID" value="DME_0000208201"/>
</dbReference>
<dbReference type="Proteomes" id="UP000038040">
    <property type="component" value="Unplaced"/>
</dbReference>